<accession>A0A811RFL6</accession>
<dbReference type="EMBL" id="CAJGYO010000014">
    <property type="protein sequence ID" value="CAD6268764.1"/>
    <property type="molecule type" value="Genomic_DNA"/>
</dbReference>
<organism evidence="2 3">
    <name type="scientific">Miscanthus lutarioriparius</name>
    <dbReference type="NCBI Taxonomy" id="422564"/>
    <lineage>
        <taxon>Eukaryota</taxon>
        <taxon>Viridiplantae</taxon>
        <taxon>Streptophyta</taxon>
        <taxon>Embryophyta</taxon>
        <taxon>Tracheophyta</taxon>
        <taxon>Spermatophyta</taxon>
        <taxon>Magnoliopsida</taxon>
        <taxon>Liliopsida</taxon>
        <taxon>Poales</taxon>
        <taxon>Poaceae</taxon>
        <taxon>PACMAD clade</taxon>
        <taxon>Panicoideae</taxon>
        <taxon>Andropogonodae</taxon>
        <taxon>Andropogoneae</taxon>
        <taxon>Saccharinae</taxon>
        <taxon>Miscanthus</taxon>
    </lineage>
</organism>
<dbReference type="Proteomes" id="UP000604825">
    <property type="component" value="Unassembled WGS sequence"/>
</dbReference>
<gene>
    <name evidence="2" type="ORF">NCGR_LOCUS52069</name>
</gene>
<dbReference type="OrthoDB" id="1921494at2759"/>
<evidence type="ECO:0000313" key="2">
    <source>
        <dbReference type="EMBL" id="CAD6268764.1"/>
    </source>
</evidence>
<dbReference type="PANTHER" id="PTHR46215">
    <property type="entry name" value="DIRIGENT PROTEIN 24-RELATED"/>
    <property type="match status" value="1"/>
</dbReference>
<dbReference type="PANTHER" id="PTHR46215:SF15">
    <property type="entry name" value="DIRIGENT PROTEIN 24"/>
    <property type="match status" value="1"/>
</dbReference>
<keyword evidence="3" id="KW-1185">Reference proteome</keyword>
<reference evidence="2" key="1">
    <citation type="submission" date="2020-10" db="EMBL/GenBank/DDBJ databases">
        <authorList>
            <person name="Han B."/>
            <person name="Lu T."/>
            <person name="Zhao Q."/>
            <person name="Huang X."/>
            <person name="Zhao Y."/>
        </authorList>
    </citation>
    <scope>NUCLEOTIDE SEQUENCE</scope>
</reference>
<evidence type="ECO:0000313" key="3">
    <source>
        <dbReference type="Proteomes" id="UP000604825"/>
    </source>
</evidence>
<comment type="caution">
    <text evidence="2">The sequence shown here is derived from an EMBL/GenBank/DDBJ whole genome shotgun (WGS) entry which is preliminary data.</text>
</comment>
<feature type="region of interest" description="Disordered" evidence="1">
    <location>
        <begin position="17"/>
        <end position="37"/>
    </location>
</feature>
<evidence type="ECO:0000256" key="1">
    <source>
        <dbReference type="SAM" id="MobiDB-lite"/>
    </source>
</evidence>
<sequence length="79" mass="8764">MHMTRVIGGVQGFYAASSQGRHQEDHRAHSHVRGPRDTAWRRHASFFGVHRMARTESHIAIIGGTATGKYEHAKGFAAI</sequence>
<dbReference type="AlphaFoldDB" id="A0A811RFL6"/>
<proteinExistence type="predicted"/>
<dbReference type="InterPro" id="IPR004265">
    <property type="entry name" value="Dirigent"/>
</dbReference>
<name>A0A811RFL6_9POAL</name>
<protein>
    <submittedName>
        <fullName evidence="2">Uncharacterized protein</fullName>
    </submittedName>
</protein>